<evidence type="ECO:0000256" key="1">
    <source>
        <dbReference type="SAM" id="MobiDB-lite"/>
    </source>
</evidence>
<feature type="region of interest" description="Disordered" evidence="1">
    <location>
        <begin position="430"/>
        <end position="454"/>
    </location>
</feature>
<name>A0A3N2BL76_9MICO</name>
<reference evidence="2 3" key="1">
    <citation type="submission" date="2018-11" db="EMBL/GenBank/DDBJ databases">
        <title>Sequencing the genomes of 1000 actinobacteria strains.</title>
        <authorList>
            <person name="Klenk H.-P."/>
        </authorList>
    </citation>
    <scope>NUCLEOTIDE SEQUENCE [LARGE SCALE GENOMIC DNA]</scope>
    <source>
        <strain evidence="2 3">DSM 14012</strain>
    </source>
</reference>
<protein>
    <submittedName>
        <fullName evidence="2">Uncharacterized protein</fullName>
    </submittedName>
</protein>
<proteinExistence type="predicted"/>
<evidence type="ECO:0000313" key="2">
    <source>
        <dbReference type="EMBL" id="ROR76037.1"/>
    </source>
</evidence>
<dbReference type="PANTHER" id="PTHR33418:SF1">
    <property type="entry name" value="HELICASE-ASSOCIATED DOMAIN-CONTAINING PROTEIN"/>
    <property type="match status" value="1"/>
</dbReference>
<comment type="caution">
    <text evidence="2">The sequence shown here is derived from an EMBL/GenBank/DDBJ whole genome shotgun (WGS) entry which is preliminary data.</text>
</comment>
<dbReference type="PANTHER" id="PTHR33418">
    <property type="entry name" value="HELICASE-ASSOCIATED"/>
    <property type="match status" value="1"/>
</dbReference>
<sequence length="454" mass="51362">MSPMTDDDYRQRAIAVRQIVETTGRIPRHYANHVPESEGKLRAWWDGQMTRLRNGRMPAEVAEILDDAFPGWLENSNLKKEHKLVILHPLQFDDAVKQLAKKLEQDGSYPIWITSLGQWLREQRTRDTAGELPEDERATLDSVAPDWRAPGVRKSAAAAKEWRERTEEISAFINEFGHLPRASRRASTEERKLNAWLSRTIQGEIDVIASGDLDRFAPGWRDYKIVVDSGIDLEFADFTTELATFVTAFGRLPEPDGEALPDDGEAELHRELNSYRLRRRDLALDAIQIEQLDAIDPGWAVPAQQLPETDASFRRRLERVRELYKRNYSWPKTPHSDYLVADAAQFILDQQLNFRAGTLGKTRLGLLDSVLPGWLTASVVYGVRSVAGQDYVDVAIEAVQTAFPKLASTDPLGFARRVAILTKEGVIESEEDDTVVDSSKTKKKDSDEGDDPKE</sequence>
<dbReference type="EMBL" id="RKHL01000002">
    <property type="protein sequence ID" value="ROR76037.1"/>
    <property type="molecule type" value="Genomic_DNA"/>
</dbReference>
<dbReference type="AlphaFoldDB" id="A0A3N2BL76"/>
<accession>A0A3N2BL76</accession>
<organism evidence="2 3">
    <name type="scientific">Plantibacter flavus</name>
    <dbReference type="NCBI Taxonomy" id="150123"/>
    <lineage>
        <taxon>Bacteria</taxon>
        <taxon>Bacillati</taxon>
        <taxon>Actinomycetota</taxon>
        <taxon>Actinomycetes</taxon>
        <taxon>Micrococcales</taxon>
        <taxon>Microbacteriaceae</taxon>
        <taxon>Plantibacter</taxon>
    </lineage>
</organism>
<evidence type="ECO:0000313" key="3">
    <source>
        <dbReference type="Proteomes" id="UP000266915"/>
    </source>
</evidence>
<dbReference type="Proteomes" id="UP000266915">
    <property type="component" value="Unassembled WGS sequence"/>
</dbReference>
<keyword evidence="3" id="KW-1185">Reference proteome</keyword>
<gene>
    <name evidence="2" type="ORF">EDD42_3990</name>
</gene>